<sequence>MQLSYFLLVFTFGINWVASSPGDTNQRGYECGNIFFSDYDVKEAVSKCIELGLEDHEFPHIFLGSVYDSSDASNFLAWPIAKGYMIDRGTKHNRSIFYVILLRESKKVIGVVSRITNNHYTKCIERGGPITESPTSISGETNGFQCADQFFSDQLVSEHVRDANKELQVKGKKISFLTAYAGTLYPKDSGYLIWPMIEYKFLNNYSRDRAGPFYVLIDKNGKFVDTVVHGYGENFLRCERTRRFPQAPKSDPHSHLFVQPPKEGYQCGKIFFEKKGIQNAANVAREVATHGNSIRFPERYEGRPFKEPCLLWPILKDPNLYRKGKPGIYRVALTLDFKVISAVIRVEDQVVACEEKIKSSKKKNHDSSNYLCYDIVLTHLHLVRAAETGCARLNSLKHHLFPARYRGPGFTRETRQDGVEKYFTFPVFEKTTFHKKPGKHRVVMNAECEVIGALTTDKFSKNNFIKCYRLDDGPFPNGYFSQKEPISEERIRF</sequence>
<reference evidence="4 5" key="1">
    <citation type="journal article" date="2014" name="BMC Genomics">
        <title>Adaptive genomic structural variation in the grape powdery mildew pathogen, Erysiphe necator.</title>
        <authorList>
            <person name="Jones L."/>
            <person name="Riaz S."/>
            <person name="Morales-Cruz A."/>
            <person name="Amrine K.C."/>
            <person name="McGuire B."/>
            <person name="Gubler W.D."/>
            <person name="Walker M.A."/>
            <person name="Cantu D."/>
        </authorList>
    </citation>
    <scope>NUCLEOTIDE SEQUENCE [LARGE SCALE GENOMIC DNA]</scope>
    <source>
        <strain evidence="5">c</strain>
    </source>
</reference>
<gene>
    <name evidence="4" type="ORF">EV44_g0521</name>
</gene>
<keyword evidence="2" id="KW-0378">Hydrolase</keyword>
<dbReference type="GO" id="GO:0003723">
    <property type="term" value="F:RNA binding"/>
    <property type="evidence" value="ECO:0007669"/>
    <property type="project" value="InterPro"/>
</dbReference>
<feature type="chain" id="PRO_5002080378" description="Candidate secreted effector protein" evidence="3">
    <location>
        <begin position="20"/>
        <end position="493"/>
    </location>
</feature>
<dbReference type="SMR" id="A0A0B1NYK4"/>
<dbReference type="GO" id="GO:0016787">
    <property type="term" value="F:hydrolase activity"/>
    <property type="evidence" value="ECO:0007669"/>
    <property type="project" value="UniProtKB-KW"/>
</dbReference>
<dbReference type="Gene3D" id="3.10.450.30">
    <property type="entry name" value="Microbial ribonucleases"/>
    <property type="match status" value="2"/>
</dbReference>
<proteinExistence type="predicted"/>
<feature type="signal peptide" evidence="3">
    <location>
        <begin position="1"/>
        <end position="19"/>
    </location>
</feature>
<accession>A0A0B1NYK4</accession>
<dbReference type="SUPFAM" id="SSF53933">
    <property type="entry name" value="Microbial ribonucleases"/>
    <property type="match status" value="2"/>
</dbReference>
<protein>
    <recommendedName>
        <fullName evidence="6">Candidate secreted effector protein</fullName>
    </recommendedName>
</protein>
<dbReference type="Proteomes" id="UP000030854">
    <property type="component" value="Unassembled WGS sequence"/>
</dbReference>
<organism evidence="4 5">
    <name type="scientific">Uncinula necator</name>
    <name type="common">Grape powdery mildew</name>
    <dbReference type="NCBI Taxonomy" id="52586"/>
    <lineage>
        <taxon>Eukaryota</taxon>
        <taxon>Fungi</taxon>
        <taxon>Dikarya</taxon>
        <taxon>Ascomycota</taxon>
        <taxon>Pezizomycotina</taxon>
        <taxon>Leotiomycetes</taxon>
        <taxon>Erysiphales</taxon>
        <taxon>Erysiphaceae</taxon>
        <taxon>Erysiphe</taxon>
    </lineage>
</organism>
<dbReference type="AlphaFoldDB" id="A0A0B1NYK4"/>
<name>A0A0B1NYK4_UNCNE</name>
<keyword evidence="3" id="KW-0732">Signal</keyword>
<keyword evidence="1" id="KW-0540">Nuclease</keyword>
<evidence type="ECO:0000256" key="1">
    <source>
        <dbReference type="ARBA" id="ARBA00022722"/>
    </source>
</evidence>
<evidence type="ECO:0000313" key="5">
    <source>
        <dbReference type="Proteomes" id="UP000030854"/>
    </source>
</evidence>
<dbReference type="InterPro" id="IPR016191">
    <property type="entry name" value="Ribonuclease/ribotoxin"/>
</dbReference>
<dbReference type="EMBL" id="JNVN01005088">
    <property type="protein sequence ID" value="KHJ30115.1"/>
    <property type="molecule type" value="Genomic_DNA"/>
</dbReference>
<comment type="caution">
    <text evidence="4">The sequence shown here is derived from an EMBL/GenBank/DDBJ whole genome shotgun (WGS) entry which is preliminary data.</text>
</comment>
<evidence type="ECO:0008006" key="6">
    <source>
        <dbReference type="Google" id="ProtNLM"/>
    </source>
</evidence>
<evidence type="ECO:0000313" key="4">
    <source>
        <dbReference type="EMBL" id="KHJ30115.1"/>
    </source>
</evidence>
<evidence type="ECO:0000256" key="3">
    <source>
        <dbReference type="SAM" id="SignalP"/>
    </source>
</evidence>
<keyword evidence="5" id="KW-1185">Reference proteome</keyword>
<dbReference type="HOGENOM" id="CLU_029060_0_0_1"/>
<dbReference type="GO" id="GO:0004540">
    <property type="term" value="F:RNA nuclease activity"/>
    <property type="evidence" value="ECO:0007669"/>
    <property type="project" value="InterPro"/>
</dbReference>
<evidence type="ECO:0000256" key="2">
    <source>
        <dbReference type="ARBA" id="ARBA00022801"/>
    </source>
</evidence>